<comment type="catalytic activity">
    <reaction evidence="10">
        <text>L-threonyl-[protein] + ATP = O-phospho-L-threonyl-[protein] + ADP + H(+)</text>
        <dbReference type="Rhea" id="RHEA:46608"/>
        <dbReference type="Rhea" id="RHEA-COMP:11060"/>
        <dbReference type="Rhea" id="RHEA-COMP:11605"/>
        <dbReference type="ChEBI" id="CHEBI:15378"/>
        <dbReference type="ChEBI" id="CHEBI:30013"/>
        <dbReference type="ChEBI" id="CHEBI:30616"/>
        <dbReference type="ChEBI" id="CHEBI:61977"/>
        <dbReference type="ChEBI" id="CHEBI:456216"/>
        <dbReference type="EC" id="2.7.11.1"/>
    </reaction>
</comment>
<dbReference type="EMBL" id="CAJPEV010000271">
    <property type="protein sequence ID" value="CAG0883239.1"/>
    <property type="molecule type" value="Genomic_DNA"/>
</dbReference>
<organism evidence="17">
    <name type="scientific">Darwinula stevensoni</name>
    <dbReference type="NCBI Taxonomy" id="69355"/>
    <lineage>
        <taxon>Eukaryota</taxon>
        <taxon>Metazoa</taxon>
        <taxon>Ecdysozoa</taxon>
        <taxon>Arthropoda</taxon>
        <taxon>Crustacea</taxon>
        <taxon>Oligostraca</taxon>
        <taxon>Ostracoda</taxon>
        <taxon>Podocopa</taxon>
        <taxon>Podocopida</taxon>
        <taxon>Darwinulocopina</taxon>
        <taxon>Darwinuloidea</taxon>
        <taxon>Darwinulidae</taxon>
        <taxon>Darwinula</taxon>
    </lineage>
</organism>
<dbReference type="PROSITE" id="PS50086">
    <property type="entry name" value="TBC_RABGAP"/>
    <property type="match status" value="1"/>
</dbReference>
<dbReference type="OrthoDB" id="159449at2759"/>
<dbReference type="PROSITE" id="PS50011">
    <property type="entry name" value="PROTEIN_KINASE_DOM"/>
    <property type="match status" value="1"/>
</dbReference>
<feature type="compositionally biased region" description="Basic and acidic residues" evidence="14">
    <location>
        <begin position="1638"/>
        <end position="1656"/>
    </location>
</feature>
<keyword evidence="9" id="KW-0539">Nucleus</keyword>
<dbReference type="GO" id="GO:0005886">
    <property type="term" value="C:plasma membrane"/>
    <property type="evidence" value="ECO:0007669"/>
    <property type="project" value="UniProtKB-ARBA"/>
</dbReference>
<dbReference type="InterPro" id="IPR000719">
    <property type="entry name" value="Prot_kinase_dom"/>
</dbReference>
<dbReference type="InterPro" id="IPR013632">
    <property type="entry name" value="Rad51_C"/>
</dbReference>
<keyword evidence="5" id="KW-0808">Transferase</keyword>
<evidence type="ECO:0000256" key="4">
    <source>
        <dbReference type="ARBA" id="ARBA00022527"/>
    </source>
</evidence>
<dbReference type="EMBL" id="LR899788">
    <property type="protein sequence ID" value="CAD7242458.1"/>
    <property type="molecule type" value="Genomic_DNA"/>
</dbReference>
<reference evidence="17" key="1">
    <citation type="submission" date="2020-11" db="EMBL/GenBank/DDBJ databases">
        <authorList>
            <person name="Tran Van P."/>
        </authorList>
    </citation>
    <scope>NUCLEOTIDE SEQUENCE</scope>
</reference>
<gene>
    <name evidence="17" type="ORF">DSTB1V02_LOCUS2425</name>
</gene>
<dbReference type="FunFam" id="3.30.200.20:FF:000042">
    <property type="entry name" value="Aurora kinase A"/>
    <property type="match status" value="1"/>
</dbReference>
<dbReference type="EC" id="2.7.11.1" evidence="2"/>
<dbReference type="Gene3D" id="3.40.50.300">
    <property type="entry name" value="P-loop containing nucleotide triphosphate hydrolases"/>
    <property type="match status" value="1"/>
</dbReference>
<protein>
    <recommendedName>
        <fullName evidence="2">non-specific serine/threonine protein kinase</fullName>
        <ecNumber evidence="2">2.7.11.1</ecNumber>
    </recommendedName>
</protein>
<dbReference type="Gene3D" id="1.10.472.80">
    <property type="entry name" value="Ypt/Rab-GAP domain of gyp1p, domain 3"/>
    <property type="match status" value="1"/>
</dbReference>
<comment type="subcellular location">
    <subcellularLocation>
        <location evidence="1">Nucleus</location>
    </subcellularLocation>
</comment>
<dbReference type="Pfam" id="PF10187">
    <property type="entry name" value="FAM192A_Fyv6_N"/>
    <property type="match status" value="1"/>
</dbReference>
<dbReference type="InterPro" id="IPR027417">
    <property type="entry name" value="P-loop_NTPase"/>
</dbReference>
<proteinExistence type="predicted"/>
<keyword evidence="18" id="KW-1185">Reference proteome</keyword>
<dbReference type="FunFam" id="1.10.472.80:FF:000008">
    <property type="entry name" value="TBC1 domain family member 10A"/>
    <property type="match status" value="1"/>
</dbReference>
<keyword evidence="7" id="KW-0418">Kinase</keyword>
<evidence type="ECO:0000256" key="2">
    <source>
        <dbReference type="ARBA" id="ARBA00012513"/>
    </source>
</evidence>
<dbReference type="InterPro" id="IPR008271">
    <property type="entry name" value="Ser/Thr_kinase_AS"/>
</dbReference>
<evidence type="ECO:0000256" key="14">
    <source>
        <dbReference type="SAM" id="MobiDB-lite"/>
    </source>
</evidence>
<dbReference type="FunFam" id="1.10.510.10:FF:000571">
    <property type="entry name" value="Maternal embryonic leucine zipper kinase"/>
    <property type="match status" value="1"/>
</dbReference>
<keyword evidence="8 12" id="KW-0067">ATP-binding</keyword>
<accession>A0A7R8X495</accession>
<feature type="compositionally biased region" description="Polar residues" evidence="14">
    <location>
        <begin position="149"/>
        <end position="162"/>
    </location>
</feature>
<feature type="region of interest" description="Disordered" evidence="14">
    <location>
        <begin position="1627"/>
        <end position="1665"/>
    </location>
</feature>
<sequence length="1897" mass="214459">MEHVLVVENMVRGLENDEADFLNLVEETREKIEKKKEEEEKQELSEFYISFLSIDKTGTVGAFSHYEHQGVAKLQEESLTARARVIAEEPKRPQSSGQQGKRISHQRQLLSGIIKRKRGPSEGDEEPDKKQKTDSNCTQGLLQKEPTDSIPSNPSGNGNVPRNVTRVLGNMPCALQSIGTLPGIGGTYTDSSGSDSDSSSDLESYFHSKKQVQEENLRFSHVRHLPIRFEALAKHDSFVSELPPAGKEELVRFSSGEKNLRTDFSAADFSGVSDDLGLQVRHRGGILCEENRGKDRKGYSTIETASLVPCVTRRQPYPRADPRWRSPCASRGSSHVRGRVQDGSYYKKTLDLAEAAEKHCQKLGEKMNKMSMEEVKHFTASTMLDRVFCHRCMDPNVLSGIVSSSLPPFLSSHPSVKILIVDSIAFPFRYGVDDPLLRTKLLHEIHQTLLRLAHDHNLAVRESLAQVVITNQLTTYMDVVTGRSTEIPALGESFSHLPSLRILLSRSEDSPLRTMAVVKSHCLPEIEVPFQIWESSKIRFPYSSSTVIRAFQAPQYDIGASLTMNKSGSVTGSFKWVDDSMESESEGSSILQGNGSMVSNPPDRYGFIGGFQYSGEKDLDIPLSVLRKRESKWLHMLNNWERFMEKKFDKLRDRCRKGIPPSLRGRAWLHLCGAHKLIRQEPSLYERLHQKSAQPEVEDEIQRDLHRQFPMHEMFAEAGGKGQTELHNVLKAYSILNPQDGYCQGQAPVAATLLMHMPAEHAFWCLVSLCEKYLSGYFSPGLTQLEIDADLLFTMIKRTDAAVHRHLKSQGVTPLLFMTDWFMCAYVRTLPWETVLRVWDIFFCEGSKVLFRVGLALIRMTLGNSNQRRQCPNMYETIQSLRNIPNDCMTIPVLFHQMQKLNVSAEDLDREYRKLVRKRRAALKASASPSPRSRSHPLLGFLSGFHLPVLCAMSTFISSVSSHIKYCPKMSEDLAEFVTQAEKRLQDFFTYTGFRPDAITEERRAATGWMPRPWMNTQSDVVGGSTDCKMQYEILKNAGLNPRADREVPWTAGRSSSDFSCDEKLALYEHVLQCAKRRGAARLSYDLEDLSLGGEKTAGKREMTEEEVEKALRDAKRRRVSYRKKVHTNKKNHYEVLREVIANQTAALREWLGLPPEEDEAMSAPPEVPPATDAAPLRTPPHLVVKDDGLQEVKREENWKHKRRKRSREREGRREKKRSRSRHRSRSRRRHGKHSHGDQRDRDRRDQQDRHHRDHNGRHLEDRQDRHSHRDKHRRKQQQADLQAGGMYPKVEGYEVIKVIGEGSFGRVFQAQSKATGQILALKLIRKLTGNGIRSQLGKTARELENLQRECEILQTLRHPNIIQVMHTFETSSEVVVVMEYAEKELFQLLEREGRLGEDVVRQIAGDLVSALYYLHSHRILHRDLKPANILVGQDGKAKLCDFGFARCMSLNTFLLTSIKGTPLYMAPEIIEEKPYDHNADLWSLGCILYELVTGSPPFNTTSIIQLVKKITGEAIPWPGEDVLGPECRGFLEGLLQRDPDRRLSWPHLLHHPFVCDRVKLSFDGGGLTSGVVGRAEWVHEPGAPLTFPLSESQEMKREAQRRDLEARSLNRPKILVKAMAKVVDLRAQRTDGPPAARSDDGGKTEEDEKTERASEDEGTVTAAGNQRLVEAATLDPIEASMGALTLRSFGLGDSKAVETEEWLSFLRKTFDECLGSVENLADPSFLAVLLGPLRSSQVSPKVVSRIALLFSVPLVHPCTHESREKVIQAYLDSRVVANLFYAARHVLQSAESEPTDEEWETLEDLVELLSHLVHLDAEFAVALCDAVCVMNAYGTVRRLVTSTWCRAGRDVPRISANTLAILAQILRVNPENSAVVQEVLWDSKTGLCILVVLEID</sequence>
<dbReference type="GO" id="GO:0005524">
    <property type="term" value="F:ATP binding"/>
    <property type="evidence" value="ECO:0007669"/>
    <property type="project" value="UniProtKB-UniRule"/>
</dbReference>
<dbReference type="FunFam" id="1.10.10.750:FF:000001">
    <property type="entry name" value="TBC1 domain family member 10A"/>
    <property type="match status" value="1"/>
</dbReference>
<evidence type="ECO:0000256" key="10">
    <source>
        <dbReference type="ARBA" id="ARBA00047899"/>
    </source>
</evidence>
<keyword evidence="6 12" id="KW-0547">Nucleotide-binding</keyword>
<dbReference type="FunFam" id="1.10.8.270:FF:000007">
    <property type="entry name" value="TBC1 domain family member 10A"/>
    <property type="match status" value="1"/>
</dbReference>
<evidence type="ECO:0000256" key="8">
    <source>
        <dbReference type="ARBA" id="ARBA00022840"/>
    </source>
</evidence>
<evidence type="ECO:0000313" key="17">
    <source>
        <dbReference type="EMBL" id="CAD7242458.1"/>
    </source>
</evidence>
<feature type="compositionally biased region" description="Low complexity" evidence="14">
    <location>
        <begin position="190"/>
        <end position="201"/>
    </location>
</feature>
<dbReference type="Pfam" id="PF08423">
    <property type="entry name" value="Rad51"/>
    <property type="match status" value="1"/>
</dbReference>
<name>A0A7R8X495_9CRUS</name>
<evidence type="ECO:0000259" key="15">
    <source>
        <dbReference type="PROSITE" id="PS50011"/>
    </source>
</evidence>
<evidence type="ECO:0000256" key="5">
    <source>
        <dbReference type="ARBA" id="ARBA00022679"/>
    </source>
</evidence>
<dbReference type="SUPFAM" id="SSF47923">
    <property type="entry name" value="Ypt/Rab-GAP domain of gyp1p"/>
    <property type="match status" value="2"/>
</dbReference>
<feature type="domain" description="Protein kinase" evidence="15">
    <location>
        <begin position="1294"/>
        <end position="1555"/>
    </location>
</feature>
<dbReference type="GO" id="GO:0007224">
    <property type="term" value="P:smoothened signaling pathway"/>
    <property type="evidence" value="ECO:0007669"/>
    <property type="project" value="TreeGrafter"/>
</dbReference>
<dbReference type="Proteomes" id="UP000677054">
    <property type="component" value="Unassembled WGS sequence"/>
</dbReference>
<feature type="binding site" evidence="12">
    <location>
        <position position="1327"/>
    </location>
    <ligand>
        <name>ATP</name>
        <dbReference type="ChEBI" id="CHEBI:30616"/>
    </ligand>
</feature>
<evidence type="ECO:0000256" key="7">
    <source>
        <dbReference type="ARBA" id="ARBA00022777"/>
    </source>
</evidence>
<feature type="compositionally biased region" description="Basic and acidic residues" evidence="14">
    <location>
        <begin position="1184"/>
        <end position="1199"/>
    </location>
</feature>
<dbReference type="InterPro" id="IPR035969">
    <property type="entry name" value="Rab-GAP_TBC_sf"/>
</dbReference>
<feature type="coiled-coil region" evidence="13">
    <location>
        <begin position="18"/>
        <end position="45"/>
    </location>
</feature>
<feature type="compositionally biased region" description="Polar residues" evidence="14">
    <location>
        <begin position="93"/>
        <end position="109"/>
    </location>
</feature>
<dbReference type="Pfam" id="PF00069">
    <property type="entry name" value="Pkinase"/>
    <property type="match status" value="1"/>
</dbReference>
<dbReference type="GO" id="GO:0004674">
    <property type="term" value="F:protein serine/threonine kinase activity"/>
    <property type="evidence" value="ECO:0007669"/>
    <property type="project" value="UniProtKB-KW"/>
</dbReference>
<dbReference type="PROSITE" id="PS00108">
    <property type="entry name" value="PROTEIN_KINASE_ST"/>
    <property type="match status" value="1"/>
</dbReference>
<dbReference type="GO" id="GO:0005096">
    <property type="term" value="F:GTPase activator activity"/>
    <property type="evidence" value="ECO:0007669"/>
    <property type="project" value="UniProtKB-KW"/>
</dbReference>
<dbReference type="SUPFAM" id="SSF52540">
    <property type="entry name" value="P-loop containing nucleoside triphosphate hydrolases"/>
    <property type="match status" value="1"/>
</dbReference>
<dbReference type="Gene3D" id="1.10.10.750">
    <property type="entry name" value="Ypt/Rab-GAP domain of gyp1p, domain 1"/>
    <property type="match status" value="1"/>
</dbReference>
<dbReference type="PANTHER" id="PTHR22983">
    <property type="entry name" value="PROTEIN KINASE RELATED"/>
    <property type="match status" value="1"/>
</dbReference>
<dbReference type="GO" id="GO:0005634">
    <property type="term" value="C:nucleus"/>
    <property type="evidence" value="ECO:0007669"/>
    <property type="project" value="UniProtKB-SubCell"/>
</dbReference>
<dbReference type="InterPro" id="IPR017441">
    <property type="entry name" value="Protein_kinase_ATP_BS"/>
</dbReference>
<feature type="compositionally biased region" description="Basic and acidic residues" evidence="14">
    <location>
        <begin position="1235"/>
        <end position="1265"/>
    </location>
</feature>
<evidence type="ECO:0000259" key="16">
    <source>
        <dbReference type="PROSITE" id="PS50086"/>
    </source>
</evidence>
<feature type="region of interest" description="Disordered" evidence="14">
    <location>
        <begin position="186"/>
        <end position="205"/>
    </location>
</feature>
<evidence type="ECO:0000256" key="3">
    <source>
        <dbReference type="ARBA" id="ARBA00022468"/>
    </source>
</evidence>
<dbReference type="SMART" id="SM00164">
    <property type="entry name" value="TBC"/>
    <property type="match status" value="1"/>
</dbReference>
<dbReference type="GO" id="GO:0005737">
    <property type="term" value="C:cytoplasm"/>
    <property type="evidence" value="ECO:0007669"/>
    <property type="project" value="UniProtKB-ARBA"/>
</dbReference>
<dbReference type="PROSITE" id="PS00107">
    <property type="entry name" value="PROTEIN_KINASE_ATP"/>
    <property type="match status" value="1"/>
</dbReference>
<dbReference type="InterPro" id="IPR000195">
    <property type="entry name" value="Rab-GAP-TBC_dom"/>
</dbReference>
<feature type="region of interest" description="Disordered" evidence="14">
    <location>
        <begin position="88"/>
        <end position="165"/>
    </location>
</feature>
<dbReference type="InterPro" id="IPR019331">
    <property type="entry name" value="FAM192A/Fyv6_N"/>
</dbReference>
<dbReference type="SMART" id="SM00220">
    <property type="entry name" value="S_TKc"/>
    <property type="match status" value="1"/>
</dbReference>
<keyword evidence="13" id="KW-0175">Coiled coil</keyword>
<evidence type="ECO:0000256" key="1">
    <source>
        <dbReference type="ARBA" id="ARBA00004123"/>
    </source>
</evidence>
<evidence type="ECO:0000256" key="9">
    <source>
        <dbReference type="ARBA" id="ARBA00023242"/>
    </source>
</evidence>
<evidence type="ECO:0000256" key="13">
    <source>
        <dbReference type="SAM" id="Coils"/>
    </source>
</evidence>
<feature type="compositionally biased region" description="Basic residues" evidence="14">
    <location>
        <begin position="1266"/>
        <end position="1277"/>
    </location>
</feature>
<feature type="coiled-coil region" evidence="13">
    <location>
        <begin position="898"/>
        <end position="925"/>
    </location>
</feature>
<evidence type="ECO:0000256" key="12">
    <source>
        <dbReference type="PROSITE-ProRule" id="PRU10141"/>
    </source>
</evidence>
<keyword evidence="4" id="KW-0723">Serine/threonine-protein kinase</keyword>
<dbReference type="Gene3D" id="1.10.8.270">
    <property type="entry name" value="putative rabgap domain of human tbc1 domain family member 14 like domains"/>
    <property type="match status" value="1"/>
</dbReference>
<dbReference type="Pfam" id="PF00566">
    <property type="entry name" value="RabGAP-TBC"/>
    <property type="match status" value="1"/>
</dbReference>
<dbReference type="PANTHER" id="PTHR22983:SF6">
    <property type="entry name" value="SERINE_THREONINE-PROTEIN KINASE 36"/>
    <property type="match status" value="1"/>
</dbReference>
<dbReference type="InterPro" id="IPR011009">
    <property type="entry name" value="Kinase-like_dom_sf"/>
</dbReference>
<feature type="domain" description="Rab-GAP TBC" evidence="16">
    <location>
        <begin position="658"/>
        <end position="846"/>
    </location>
</feature>
<feature type="compositionally biased region" description="Basic residues" evidence="14">
    <location>
        <begin position="1215"/>
        <end position="1234"/>
    </location>
</feature>
<feature type="region of interest" description="Disordered" evidence="14">
    <location>
        <begin position="1157"/>
        <end position="1287"/>
    </location>
</feature>
<comment type="catalytic activity">
    <reaction evidence="11">
        <text>L-seryl-[protein] + ATP = O-phospho-L-seryl-[protein] + ADP + H(+)</text>
        <dbReference type="Rhea" id="RHEA:17989"/>
        <dbReference type="Rhea" id="RHEA-COMP:9863"/>
        <dbReference type="Rhea" id="RHEA-COMP:11604"/>
        <dbReference type="ChEBI" id="CHEBI:15378"/>
        <dbReference type="ChEBI" id="CHEBI:29999"/>
        <dbReference type="ChEBI" id="CHEBI:30616"/>
        <dbReference type="ChEBI" id="CHEBI:83421"/>
        <dbReference type="ChEBI" id="CHEBI:456216"/>
        <dbReference type="EC" id="2.7.11.1"/>
    </reaction>
</comment>
<evidence type="ECO:0000313" key="18">
    <source>
        <dbReference type="Proteomes" id="UP000677054"/>
    </source>
</evidence>
<evidence type="ECO:0000256" key="6">
    <source>
        <dbReference type="ARBA" id="ARBA00022741"/>
    </source>
</evidence>
<dbReference type="Gene3D" id="1.10.510.10">
    <property type="entry name" value="Transferase(Phosphotransferase) domain 1"/>
    <property type="match status" value="1"/>
</dbReference>
<dbReference type="SUPFAM" id="SSF56112">
    <property type="entry name" value="Protein kinase-like (PK-like)"/>
    <property type="match status" value="1"/>
</dbReference>
<evidence type="ECO:0000256" key="11">
    <source>
        <dbReference type="ARBA" id="ARBA00048679"/>
    </source>
</evidence>
<keyword evidence="3" id="KW-0343">GTPase activation</keyword>